<evidence type="ECO:0000313" key="5">
    <source>
        <dbReference type="Proteomes" id="UP000267077"/>
    </source>
</evidence>
<comment type="caution">
    <text evidence="4">The sequence shown here is derived from an EMBL/GenBank/DDBJ whole genome shotgun (WGS) entry which is preliminary data.</text>
</comment>
<evidence type="ECO:0000313" key="4">
    <source>
        <dbReference type="EMBL" id="RUL64361.1"/>
    </source>
</evidence>
<dbReference type="RefSeq" id="WP_126673641.1">
    <property type="nucleotide sequence ID" value="NZ_RYZR01000005.1"/>
</dbReference>
<reference evidence="4 5" key="1">
    <citation type="submission" date="2018-12" db="EMBL/GenBank/DDBJ databases">
        <title>Dyella dinghuensis sp. nov. DHOA06 and Dyella choica sp. nov. 4M-K27, isolated from forest soil.</title>
        <authorList>
            <person name="Qiu L.-H."/>
            <person name="Gao Z.-H."/>
        </authorList>
    </citation>
    <scope>NUCLEOTIDE SEQUENCE [LARGE SCALE GENOMIC DNA]</scope>
    <source>
        <strain evidence="4 5">DHOA06</strain>
    </source>
</reference>
<sequence length="207" mass="22506">MNRFGVGMLFLCGLLLGSLTMLAHAQDNTVTAYKCISAQGQVTYQGAPCKHDQKQQTLQLDDNEPGTPPAQADENDTQQTAATPAPRPPVPTTPPSLMYRCTRATDGKTYLSNNGNPAPYYAPLAMTGIIPTPLGQTSPRVTANAAMVASHYTQVQDQCQPMSPQDTCSELRSQYDDTEKKLSRAFKSDQLALQQRESELLAELSHC</sequence>
<keyword evidence="2" id="KW-0732">Signal</keyword>
<dbReference type="InterPro" id="IPR025392">
    <property type="entry name" value="DUF4124"/>
</dbReference>
<dbReference type="Proteomes" id="UP000267077">
    <property type="component" value="Unassembled WGS sequence"/>
</dbReference>
<keyword evidence="5" id="KW-1185">Reference proteome</keyword>
<protein>
    <submittedName>
        <fullName evidence="4">DUF4124 domain-containing protein</fullName>
    </submittedName>
</protein>
<accession>A0A432LTP4</accession>
<evidence type="ECO:0000259" key="3">
    <source>
        <dbReference type="Pfam" id="PF13511"/>
    </source>
</evidence>
<dbReference type="OrthoDB" id="5974779at2"/>
<feature type="compositionally biased region" description="Pro residues" evidence="1">
    <location>
        <begin position="85"/>
        <end position="94"/>
    </location>
</feature>
<feature type="chain" id="PRO_5019149026" evidence="2">
    <location>
        <begin position="26"/>
        <end position="207"/>
    </location>
</feature>
<dbReference type="Pfam" id="PF13511">
    <property type="entry name" value="DUF4124"/>
    <property type="match status" value="1"/>
</dbReference>
<feature type="domain" description="DUF4124" evidence="3">
    <location>
        <begin position="32"/>
        <end position="73"/>
    </location>
</feature>
<dbReference type="AlphaFoldDB" id="A0A432LTP4"/>
<feature type="region of interest" description="Disordered" evidence="1">
    <location>
        <begin position="53"/>
        <end position="96"/>
    </location>
</feature>
<dbReference type="EMBL" id="RYZR01000005">
    <property type="protein sequence ID" value="RUL64361.1"/>
    <property type="molecule type" value="Genomic_DNA"/>
</dbReference>
<evidence type="ECO:0000256" key="2">
    <source>
        <dbReference type="SAM" id="SignalP"/>
    </source>
</evidence>
<gene>
    <name evidence="4" type="ORF">EKH79_10010</name>
</gene>
<proteinExistence type="predicted"/>
<feature type="signal peptide" evidence="2">
    <location>
        <begin position="1"/>
        <end position="25"/>
    </location>
</feature>
<evidence type="ECO:0000256" key="1">
    <source>
        <dbReference type="SAM" id="MobiDB-lite"/>
    </source>
</evidence>
<name>A0A432LTP4_9GAMM</name>
<organism evidence="4 5">
    <name type="scientific">Dyella dinghuensis</name>
    <dbReference type="NCBI Taxonomy" id="1920169"/>
    <lineage>
        <taxon>Bacteria</taxon>
        <taxon>Pseudomonadati</taxon>
        <taxon>Pseudomonadota</taxon>
        <taxon>Gammaproteobacteria</taxon>
        <taxon>Lysobacterales</taxon>
        <taxon>Rhodanobacteraceae</taxon>
        <taxon>Dyella</taxon>
    </lineage>
</organism>